<evidence type="ECO:0000256" key="4">
    <source>
        <dbReference type="ARBA" id="ARBA00022538"/>
    </source>
</evidence>
<evidence type="ECO:0000256" key="9">
    <source>
        <dbReference type="ARBA" id="ARBA00023065"/>
    </source>
</evidence>
<accession>A0ABY4FRX8</accession>
<keyword evidence="3" id="KW-0813">Transport</keyword>
<comment type="subcellular location">
    <subcellularLocation>
        <location evidence="1">Membrane</location>
        <topology evidence="1">Multi-pass membrane protein</topology>
    </subcellularLocation>
</comment>
<evidence type="ECO:0000256" key="2">
    <source>
        <dbReference type="ARBA" id="ARBA00006920"/>
    </source>
</evidence>
<dbReference type="EMBL" id="CP095043">
    <property type="protein sequence ID" value="UOQ59042.1"/>
    <property type="molecule type" value="Genomic_DNA"/>
</dbReference>
<dbReference type="Pfam" id="PF06736">
    <property type="entry name" value="TMEM175"/>
    <property type="match status" value="1"/>
</dbReference>
<keyword evidence="4" id="KW-0633">Potassium transport</keyword>
<evidence type="ECO:0000256" key="1">
    <source>
        <dbReference type="ARBA" id="ARBA00004141"/>
    </source>
</evidence>
<keyword evidence="16" id="KW-1185">Reference proteome</keyword>
<feature type="transmembrane region" description="Helical" evidence="14">
    <location>
        <begin position="122"/>
        <end position="143"/>
    </location>
</feature>
<feature type="compositionally biased region" description="Low complexity" evidence="13">
    <location>
        <begin position="210"/>
        <end position="223"/>
    </location>
</feature>
<sequence length="229" mass="24755">MRRVFEREGIEFGRGLSFFDAIFGFAITVLVVSLDPPPAKSWTSLTALLDSGLGNQLTCFAISFVVIAVFWRSNTQLLGRFRAMDSTLIISNLVTVAFVVLLPFSTQGISDPELYGMPLPTALYAVNVALAILSQSVTAEIARARGLLIDDVPRSAWWAARIDVFAKIAVFLASVPVAFVFGSHWAQLSWLSLIVIGQLTGRWSERVAQDAEAASDPGSAAPPDNRPPG</sequence>
<keyword evidence="8 14" id="KW-1133">Transmembrane helix</keyword>
<proteinExistence type="inferred from homology"/>
<protein>
    <submittedName>
        <fullName evidence="15">TMEM175 family protein</fullName>
    </submittedName>
</protein>
<feature type="transmembrane region" description="Helical" evidence="14">
    <location>
        <begin position="83"/>
        <end position="102"/>
    </location>
</feature>
<evidence type="ECO:0000256" key="3">
    <source>
        <dbReference type="ARBA" id="ARBA00022448"/>
    </source>
</evidence>
<name>A0ABY4FRX8_9MICO</name>
<evidence type="ECO:0000256" key="6">
    <source>
        <dbReference type="ARBA" id="ARBA00022826"/>
    </source>
</evidence>
<keyword evidence="7" id="KW-0630">Potassium</keyword>
<comment type="similarity">
    <text evidence="2">Belongs to the TMEM175 family.</text>
</comment>
<evidence type="ECO:0000313" key="15">
    <source>
        <dbReference type="EMBL" id="UOQ59042.1"/>
    </source>
</evidence>
<keyword evidence="9" id="KW-0406">Ion transport</keyword>
<keyword evidence="5 14" id="KW-0812">Transmembrane</keyword>
<keyword evidence="11" id="KW-0407">Ion channel</keyword>
<feature type="region of interest" description="Disordered" evidence="13">
    <location>
        <begin position="208"/>
        <end position="229"/>
    </location>
</feature>
<feature type="transmembrane region" description="Helical" evidence="14">
    <location>
        <begin position="164"/>
        <end position="186"/>
    </location>
</feature>
<evidence type="ECO:0000256" key="5">
    <source>
        <dbReference type="ARBA" id="ARBA00022692"/>
    </source>
</evidence>
<gene>
    <name evidence="15" type="ORF">MUN76_08190</name>
</gene>
<dbReference type="RefSeq" id="WP_244683855.1">
    <property type="nucleotide sequence ID" value="NZ_CP095043.1"/>
</dbReference>
<evidence type="ECO:0000256" key="7">
    <source>
        <dbReference type="ARBA" id="ARBA00022958"/>
    </source>
</evidence>
<keyword evidence="6" id="KW-0631">Potassium channel</keyword>
<keyword evidence="10 14" id="KW-0472">Membrane</keyword>
<evidence type="ECO:0000313" key="16">
    <source>
        <dbReference type="Proteomes" id="UP000831775"/>
    </source>
</evidence>
<dbReference type="Proteomes" id="UP000831775">
    <property type="component" value="Chromosome"/>
</dbReference>
<evidence type="ECO:0000256" key="11">
    <source>
        <dbReference type="ARBA" id="ARBA00023303"/>
    </source>
</evidence>
<organism evidence="15 16">
    <name type="scientific">Leucobacter rhizosphaerae</name>
    <dbReference type="NCBI Taxonomy" id="2932245"/>
    <lineage>
        <taxon>Bacteria</taxon>
        <taxon>Bacillati</taxon>
        <taxon>Actinomycetota</taxon>
        <taxon>Actinomycetes</taxon>
        <taxon>Micrococcales</taxon>
        <taxon>Microbacteriaceae</taxon>
        <taxon>Leucobacter</taxon>
    </lineage>
</organism>
<reference evidence="15 16" key="1">
    <citation type="submission" date="2022-04" db="EMBL/GenBank/DDBJ databases">
        <title>Leucobacter sp. isolated from rhizosphere of onion.</title>
        <authorList>
            <person name="Won M."/>
            <person name="Lee C.-M."/>
            <person name="Woen H.-Y."/>
            <person name="Kwon S.-W."/>
        </authorList>
    </citation>
    <scope>NUCLEOTIDE SEQUENCE [LARGE SCALE GENOMIC DNA]</scope>
    <source>
        <strain evidence="15 16">H25R-14</strain>
    </source>
</reference>
<evidence type="ECO:0000256" key="14">
    <source>
        <dbReference type="SAM" id="Phobius"/>
    </source>
</evidence>
<evidence type="ECO:0000256" key="8">
    <source>
        <dbReference type="ARBA" id="ARBA00022989"/>
    </source>
</evidence>
<comment type="catalytic activity">
    <reaction evidence="12">
        <text>K(+)(in) = K(+)(out)</text>
        <dbReference type="Rhea" id="RHEA:29463"/>
        <dbReference type="ChEBI" id="CHEBI:29103"/>
    </reaction>
</comment>
<feature type="transmembrane region" description="Helical" evidence="14">
    <location>
        <begin position="53"/>
        <end position="71"/>
    </location>
</feature>
<feature type="transmembrane region" description="Helical" evidence="14">
    <location>
        <begin position="12"/>
        <end position="33"/>
    </location>
</feature>
<evidence type="ECO:0000256" key="10">
    <source>
        <dbReference type="ARBA" id="ARBA00023136"/>
    </source>
</evidence>
<evidence type="ECO:0000256" key="13">
    <source>
        <dbReference type="SAM" id="MobiDB-lite"/>
    </source>
</evidence>
<dbReference type="InterPro" id="IPR010617">
    <property type="entry name" value="TMEM175-like"/>
</dbReference>
<evidence type="ECO:0000256" key="12">
    <source>
        <dbReference type="ARBA" id="ARBA00034430"/>
    </source>
</evidence>